<evidence type="ECO:0000313" key="2">
    <source>
        <dbReference type="Proteomes" id="UP000237889"/>
    </source>
</evidence>
<dbReference type="Proteomes" id="UP000237889">
    <property type="component" value="Chromosome"/>
</dbReference>
<dbReference type="OrthoDB" id="8480495at2"/>
<keyword evidence="2" id="KW-1185">Reference proteome</keyword>
<dbReference type="KEGG" id="phr:C6569_14820"/>
<protein>
    <submittedName>
        <fullName evidence="1">Uncharacterized protein</fullName>
    </submittedName>
</protein>
<proteinExistence type="predicted"/>
<gene>
    <name evidence="1" type="ORF">C6569_14820</name>
</gene>
<accession>A0A2S0NDH9</accession>
<dbReference type="RefSeq" id="WP_106749571.1">
    <property type="nucleotide sequence ID" value="NZ_CP027668.1"/>
</dbReference>
<organism evidence="1 2">
    <name type="scientific">Phreatobacter cathodiphilus</name>
    <dbReference type="NCBI Taxonomy" id="1868589"/>
    <lineage>
        <taxon>Bacteria</taxon>
        <taxon>Pseudomonadati</taxon>
        <taxon>Pseudomonadota</taxon>
        <taxon>Alphaproteobacteria</taxon>
        <taxon>Hyphomicrobiales</taxon>
        <taxon>Phreatobacteraceae</taxon>
        <taxon>Phreatobacter</taxon>
    </lineage>
</organism>
<evidence type="ECO:0000313" key="1">
    <source>
        <dbReference type="EMBL" id="AVO46230.1"/>
    </source>
</evidence>
<sequence length="78" mass="8666">MNEIVRKIVSVADLPEHLRAGLDPARPVEIVQYGGEAASGPSSVAELRARLAHLDYRRFDNWPDIVAHVRHVRDGDAL</sequence>
<dbReference type="EMBL" id="CP027668">
    <property type="protein sequence ID" value="AVO46230.1"/>
    <property type="molecule type" value="Genomic_DNA"/>
</dbReference>
<name>A0A2S0NDH9_9HYPH</name>
<reference evidence="1 2" key="1">
    <citation type="submission" date="2018-03" db="EMBL/GenBank/DDBJ databases">
        <title>Genome sequencing of Phreatobacter sp.</title>
        <authorList>
            <person name="Kim S.-J."/>
            <person name="Heo J."/>
            <person name="Kwon S.-W."/>
        </authorList>
    </citation>
    <scope>NUCLEOTIDE SEQUENCE [LARGE SCALE GENOMIC DNA]</scope>
    <source>
        <strain evidence="1 2">S-12</strain>
    </source>
</reference>
<dbReference type="AlphaFoldDB" id="A0A2S0NDH9"/>